<sequence length="143" mass="15219">MFRLLTLVTLSLLGTQSLVFADPGPSAVPTTTYFCPGADEAGFSLANTNLASDPIFCSYPAVPGENQDDFFCTYSATNGHLVTDNDAGFCPSSAVTTTSPQRRGHKVARNPLPSRPPVLRGIPAGVSEKAYLKKRRVHTTESA</sequence>
<evidence type="ECO:0000313" key="4">
    <source>
        <dbReference type="Proteomes" id="UP000054270"/>
    </source>
</evidence>
<dbReference type="Proteomes" id="UP000054270">
    <property type="component" value="Unassembled WGS sequence"/>
</dbReference>
<evidence type="ECO:0000313" key="3">
    <source>
        <dbReference type="EMBL" id="KJA20629.1"/>
    </source>
</evidence>
<keyword evidence="4" id="KW-1185">Reference proteome</keyword>
<dbReference type="OrthoDB" id="3262731at2759"/>
<evidence type="ECO:0000256" key="2">
    <source>
        <dbReference type="SAM" id="SignalP"/>
    </source>
</evidence>
<evidence type="ECO:0000256" key="1">
    <source>
        <dbReference type="SAM" id="MobiDB-lite"/>
    </source>
</evidence>
<feature type="signal peptide" evidence="2">
    <location>
        <begin position="1"/>
        <end position="21"/>
    </location>
</feature>
<name>A0A0D2NPB2_HYPSF</name>
<feature type="chain" id="PRO_5002247849" evidence="2">
    <location>
        <begin position="22"/>
        <end position="143"/>
    </location>
</feature>
<gene>
    <name evidence="3" type="ORF">HYPSUDRAFT_42941</name>
</gene>
<dbReference type="EMBL" id="KN817565">
    <property type="protein sequence ID" value="KJA20629.1"/>
    <property type="molecule type" value="Genomic_DNA"/>
</dbReference>
<organism evidence="3 4">
    <name type="scientific">Hypholoma sublateritium (strain FD-334 SS-4)</name>
    <dbReference type="NCBI Taxonomy" id="945553"/>
    <lineage>
        <taxon>Eukaryota</taxon>
        <taxon>Fungi</taxon>
        <taxon>Dikarya</taxon>
        <taxon>Basidiomycota</taxon>
        <taxon>Agaricomycotina</taxon>
        <taxon>Agaricomycetes</taxon>
        <taxon>Agaricomycetidae</taxon>
        <taxon>Agaricales</taxon>
        <taxon>Agaricineae</taxon>
        <taxon>Strophariaceae</taxon>
        <taxon>Hypholoma</taxon>
    </lineage>
</organism>
<keyword evidence="2" id="KW-0732">Signal</keyword>
<feature type="region of interest" description="Disordered" evidence="1">
    <location>
        <begin position="94"/>
        <end position="117"/>
    </location>
</feature>
<accession>A0A0D2NPB2</accession>
<dbReference type="OMA" id="FCPGADE"/>
<proteinExistence type="predicted"/>
<reference evidence="4" key="1">
    <citation type="submission" date="2014-04" db="EMBL/GenBank/DDBJ databases">
        <title>Evolutionary Origins and Diversification of the Mycorrhizal Mutualists.</title>
        <authorList>
            <consortium name="DOE Joint Genome Institute"/>
            <consortium name="Mycorrhizal Genomics Consortium"/>
            <person name="Kohler A."/>
            <person name="Kuo A."/>
            <person name="Nagy L.G."/>
            <person name="Floudas D."/>
            <person name="Copeland A."/>
            <person name="Barry K.W."/>
            <person name="Cichocki N."/>
            <person name="Veneault-Fourrey C."/>
            <person name="LaButti K."/>
            <person name="Lindquist E.A."/>
            <person name="Lipzen A."/>
            <person name="Lundell T."/>
            <person name="Morin E."/>
            <person name="Murat C."/>
            <person name="Riley R."/>
            <person name="Ohm R."/>
            <person name="Sun H."/>
            <person name="Tunlid A."/>
            <person name="Henrissat B."/>
            <person name="Grigoriev I.V."/>
            <person name="Hibbett D.S."/>
            <person name="Martin F."/>
        </authorList>
    </citation>
    <scope>NUCLEOTIDE SEQUENCE [LARGE SCALE GENOMIC DNA]</scope>
    <source>
        <strain evidence="4">FD-334 SS-4</strain>
    </source>
</reference>
<protein>
    <submittedName>
        <fullName evidence="3">Uncharacterized protein</fullName>
    </submittedName>
</protein>
<dbReference type="AlphaFoldDB" id="A0A0D2NPB2"/>